<dbReference type="EMBL" id="WMZR01000037">
    <property type="protein sequence ID" value="MTS53144.1"/>
    <property type="molecule type" value="Genomic_DNA"/>
</dbReference>
<evidence type="ECO:0000313" key="3">
    <source>
        <dbReference type="EMBL" id="MTS53144.1"/>
    </source>
</evidence>
<reference evidence="4 5" key="1">
    <citation type="journal article" date="2019" name="Nat. Med.">
        <title>A library of human gut bacterial isolates paired with longitudinal multiomics data enables mechanistic microbiome research.</title>
        <authorList>
            <person name="Poyet M."/>
            <person name="Groussin M."/>
            <person name="Gibbons S.M."/>
            <person name="Avila-Pacheco J."/>
            <person name="Jiang X."/>
            <person name="Kearney S.M."/>
            <person name="Perrotta A.R."/>
            <person name="Berdy B."/>
            <person name="Zhao S."/>
            <person name="Lieberman T.D."/>
            <person name="Swanson P.K."/>
            <person name="Smith M."/>
            <person name="Roesemann S."/>
            <person name="Alexander J.E."/>
            <person name="Rich S.A."/>
            <person name="Livny J."/>
            <person name="Vlamakis H."/>
            <person name="Clish C."/>
            <person name="Bullock K."/>
            <person name="Deik A."/>
            <person name="Scott J."/>
            <person name="Pierce K.A."/>
            <person name="Xavier R.J."/>
            <person name="Alm E.J."/>
        </authorList>
    </citation>
    <scope>NUCLEOTIDE SEQUENCE [LARGE SCALE GENOMIC DNA]</scope>
    <source>
        <strain evidence="2 5">BIOML-A4</strain>
        <strain evidence="3 4">BIOML-A7</strain>
    </source>
</reference>
<dbReference type="InterPro" id="IPR050194">
    <property type="entry name" value="Glycosyltransferase_grp1"/>
</dbReference>
<accession>A0A6I3QBM4</accession>
<dbReference type="AlphaFoldDB" id="A0A6I3QBM4"/>
<name>A0A6I3QBM4_9FIRM</name>
<dbReference type="Proteomes" id="UP000449193">
    <property type="component" value="Unassembled WGS sequence"/>
</dbReference>
<comment type="caution">
    <text evidence="3">The sequence shown here is derived from an EMBL/GenBank/DDBJ whole genome shotgun (WGS) entry which is preliminary data.</text>
</comment>
<proteinExistence type="predicted"/>
<evidence type="ECO:0000313" key="5">
    <source>
        <dbReference type="Proteomes" id="UP000472755"/>
    </source>
</evidence>
<dbReference type="EMBL" id="WMZU01000035">
    <property type="protein sequence ID" value="MTS28718.1"/>
    <property type="molecule type" value="Genomic_DNA"/>
</dbReference>
<evidence type="ECO:0000313" key="2">
    <source>
        <dbReference type="EMBL" id="MTS28718.1"/>
    </source>
</evidence>
<dbReference type="RefSeq" id="WP_117473277.1">
    <property type="nucleotide sequence ID" value="NZ_WMZL01000030.1"/>
</dbReference>
<protein>
    <submittedName>
        <fullName evidence="3">Glycosyltransferase</fullName>
    </submittedName>
</protein>
<evidence type="ECO:0000313" key="4">
    <source>
        <dbReference type="Proteomes" id="UP000449193"/>
    </source>
</evidence>
<keyword evidence="3" id="KW-0808">Transferase</keyword>
<sequence length="398" mass="45530">MKVVFISNYFNHHQAPFSEAMYRLTKGQYWFIATEKMTEERKSMGWGHEQVPGYVLESFSSNENLRKAKELILESDVAVFGLHGWSNFQLIQPRLKRHKLTFRYSERIYKGGIKWYRLPVQAVKLWLVGGRYDAMNMLCASAYTAQDYARTRSYVNRTYKWGYFPAAKRYDLDELMNRKLSAASGGEHPKASILWAGRLIAWKHPEASVELAAALWEKGYAFNMSIIGNGEMETQLRSMIRERKLEECVEMLGAMSPDEVRSHMERADIFLFTSDFNEGWGAVLNESMNSGCAVVASHAIGSVPFLIRDGENGLIYHNGNQKQLEERVCRLLDDGEYRRKLAREAYHTISGEWNAECAAERLLLLTGTLKAKGKAQCPFGEGPCSRATVLPNDWYHGE</sequence>
<dbReference type="CDD" id="cd03801">
    <property type="entry name" value="GT4_PimA-like"/>
    <property type="match status" value="1"/>
</dbReference>
<dbReference type="PANTHER" id="PTHR45947:SF13">
    <property type="entry name" value="TRANSFERASE"/>
    <property type="match status" value="1"/>
</dbReference>
<dbReference type="GO" id="GO:0016757">
    <property type="term" value="F:glycosyltransferase activity"/>
    <property type="evidence" value="ECO:0007669"/>
    <property type="project" value="InterPro"/>
</dbReference>
<organism evidence="3 4">
    <name type="scientific">Ruthenibacterium lactatiformans</name>
    <dbReference type="NCBI Taxonomy" id="1550024"/>
    <lineage>
        <taxon>Bacteria</taxon>
        <taxon>Bacillati</taxon>
        <taxon>Bacillota</taxon>
        <taxon>Clostridia</taxon>
        <taxon>Eubacteriales</taxon>
        <taxon>Oscillospiraceae</taxon>
        <taxon>Ruthenibacterium</taxon>
    </lineage>
</organism>
<dbReference type="InterPro" id="IPR001296">
    <property type="entry name" value="Glyco_trans_1"/>
</dbReference>
<feature type="domain" description="Glycosyl transferase family 1" evidence="1">
    <location>
        <begin position="188"/>
        <end position="347"/>
    </location>
</feature>
<gene>
    <name evidence="3" type="ORF">GMD52_16635</name>
    <name evidence="2" type="ORF">GMD59_15700</name>
</gene>
<evidence type="ECO:0000259" key="1">
    <source>
        <dbReference type="Pfam" id="PF00534"/>
    </source>
</evidence>
<dbReference type="PANTHER" id="PTHR45947">
    <property type="entry name" value="SULFOQUINOVOSYL TRANSFERASE SQD2"/>
    <property type="match status" value="1"/>
</dbReference>
<dbReference type="Pfam" id="PF00534">
    <property type="entry name" value="Glycos_transf_1"/>
    <property type="match status" value="1"/>
</dbReference>
<dbReference type="Gene3D" id="3.40.50.2000">
    <property type="entry name" value="Glycogen Phosphorylase B"/>
    <property type="match status" value="2"/>
</dbReference>
<dbReference type="Proteomes" id="UP000472755">
    <property type="component" value="Unassembled WGS sequence"/>
</dbReference>
<dbReference type="SUPFAM" id="SSF53756">
    <property type="entry name" value="UDP-Glycosyltransferase/glycogen phosphorylase"/>
    <property type="match status" value="1"/>
</dbReference>